<dbReference type="KEGG" id="chya:V22_34210"/>
<comment type="similarity">
    <text evidence="2 13">Belongs to the SUA5 family.</text>
</comment>
<keyword evidence="9 13" id="KW-0547">Nucleotide-binding</keyword>
<dbReference type="NCBIfam" id="TIGR00057">
    <property type="entry name" value="L-threonylcarbamoyladenylate synthase"/>
    <property type="match status" value="1"/>
</dbReference>
<dbReference type="GO" id="GO:0005524">
    <property type="term" value="F:ATP binding"/>
    <property type="evidence" value="ECO:0007669"/>
    <property type="project" value="UniProtKB-UniRule"/>
</dbReference>
<feature type="binding site" evidence="14">
    <location>
        <position position="60"/>
    </location>
    <ligand>
        <name>L-threonine</name>
        <dbReference type="ChEBI" id="CHEBI:57926"/>
    </ligand>
</feature>
<feature type="binding site" evidence="14">
    <location>
        <position position="144"/>
    </location>
    <ligand>
        <name>ATP</name>
        <dbReference type="ChEBI" id="CHEBI:30616"/>
    </ligand>
</feature>
<dbReference type="InterPro" id="IPR017945">
    <property type="entry name" value="DHBP_synth_RibB-like_a/b_dom"/>
</dbReference>
<feature type="binding site" evidence="14">
    <location>
        <position position="28"/>
    </location>
    <ligand>
        <name>L-threonine</name>
        <dbReference type="ChEBI" id="CHEBI:57926"/>
    </ligand>
</feature>
<feature type="domain" description="YrdC-like" evidence="15">
    <location>
        <begin position="6"/>
        <end position="192"/>
    </location>
</feature>
<reference evidence="16 17" key="1">
    <citation type="submission" date="2019-02" db="EMBL/GenBank/DDBJ databases">
        <title>Deep-cultivation of Planctomycetes and their phenomic and genomic characterization uncovers novel biology.</title>
        <authorList>
            <person name="Wiegand S."/>
            <person name="Jogler M."/>
            <person name="Boedeker C."/>
            <person name="Pinto D."/>
            <person name="Vollmers J."/>
            <person name="Rivas-Marin E."/>
            <person name="Kohn T."/>
            <person name="Peeters S.H."/>
            <person name="Heuer A."/>
            <person name="Rast P."/>
            <person name="Oberbeckmann S."/>
            <person name="Bunk B."/>
            <person name="Jeske O."/>
            <person name="Meyerdierks A."/>
            <person name="Storesund J.E."/>
            <person name="Kallscheuer N."/>
            <person name="Luecker S."/>
            <person name="Lage O.M."/>
            <person name="Pohl T."/>
            <person name="Merkel B.J."/>
            <person name="Hornburger P."/>
            <person name="Mueller R.-W."/>
            <person name="Bruemmer F."/>
            <person name="Labrenz M."/>
            <person name="Spormann A.M."/>
            <person name="Op den Camp H."/>
            <person name="Overmann J."/>
            <person name="Amann R."/>
            <person name="Jetten M.S.M."/>
            <person name="Mascher T."/>
            <person name="Medema M.H."/>
            <person name="Devos D.P."/>
            <person name="Kaster A.-K."/>
            <person name="Ovreas L."/>
            <person name="Rohde M."/>
            <person name="Galperin M.Y."/>
            <person name="Jogler C."/>
        </authorList>
    </citation>
    <scope>NUCLEOTIDE SEQUENCE [LARGE SCALE GENOMIC DNA]</scope>
    <source>
        <strain evidence="16 17">V22</strain>
    </source>
</reference>
<keyword evidence="10 13" id="KW-0067">ATP-binding</keyword>
<dbReference type="GO" id="GO:0000049">
    <property type="term" value="F:tRNA binding"/>
    <property type="evidence" value="ECO:0007669"/>
    <property type="project" value="TreeGrafter"/>
</dbReference>
<dbReference type="InterPro" id="IPR050156">
    <property type="entry name" value="TC-AMP_synthase_SUA5"/>
</dbReference>
<dbReference type="GO" id="GO:0006450">
    <property type="term" value="P:regulation of translational fidelity"/>
    <property type="evidence" value="ECO:0007669"/>
    <property type="project" value="TreeGrafter"/>
</dbReference>
<evidence type="ECO:0000313" key="16">
    <source>
        <dbReference type="EMBL" id="QDT66156.1"/>
    </source>
</evidence>
<evidence type="ECO:0000256" key="9">
    <source>
        <dbReference type="ARBA" id="ARBA00022741"/>
    </source>
</evidence>
<feature type="binding site" evidence="14">
    <location>
        <position position="110"/>
    </location>
    <ligand>
        <name>ATP</name>
        <dbReference type="ChEBI" id="CHEBI:30616"/>
    </ligand>
</feature>
<dbReference type="OrthoDB" id="9814580at2"/>
<feature type="binding site" evidence="14">
    <location>
        <position position="188"/>
    </location>
    <ligand>
        <name>ATP</name>
        <dbReference type="ChEBI" id="CHEBI:30616"/>
    </ligand>
</feature>
<dbReference type="FunFam" id="3.90.870.10:FF:000009">
    <property type="entry name" value="Threonylcarbamoyl-AMP synthase, putative"/>
    <property type="match status" value="1"/>
</dbReference>
<dbReference type="SUPFAM" id="SSF55821">
    <property type="entry name" value="YrdC/RibB"/>
    <property type="match status" value="1"/>
</dbReference>
<evidence type="ECO:0000256" key="13">
    <source>
        <dbReference type="PIRNR" id="PIRNR004930"/>
    </source>
</evidence>
<dbReference type="PROSITE" id="PS51163">
    <property type="entry name" value="YRDC"/>
    <property type="match status" value="1"/>
</dbReference>
<keyword evidence="17" id="KW-1185">Reference proteome</keyword>
<dbReference type="InterPro" id="IPR005145">
    <property type="entry name" value="Sua5_C"/>
</dbReference>
<evidence type="ECO:0000259" key="15">
    <source>
        <dbReference type="PROSITE" id="PS51163"/>
    </source>
</evidence>
<dbReference type="Pfam" id="PF01300">
    <property type="entry name" value="Sua5_yciO_yrdC"/>
    <property type="match status" value="1"/>
</dbReference>
<dbReference type="Proteomes" id="UP000319976">
    <property type="component" value="Chromosome"/>
</dbReference>
<evidence type="ECO:0000313" key="17">
    <source>
        <dbReference type="Proteomes" id="UP000319976"/>
    </source>
</evidence>
<dbReference type="RefSeq" id="WP_145265025.1">
    <property type="nucleotide sequence ID" value="NZ_CP036316.1"/>
</dbReference>
<dbReference type="GO" id="GO:0061710">
    <property type="term" value="F:L-threonylcarbamoyladenylate synthase"/>
    <property type="evidence" value="ECO:0007669"/>
    <property type="project" value="UniProtKB-EC"/>
</dbReference>
<dbReference type="InterPro" id="IPR006070">
    <property type="entry name" value="Sua5-like_dom"/>
</dbReference>
<feature type="binding site" evidence="14">
    <location>
        <position position="114"/>
    </location>
    <ligand>
        <name>L-threonine</name>
        <dbReference type="ChEBI" id="CHEBI:57926"/>
    </ligand>
</feature>
<dbReference type="GO" id="GO:0005737">
    <property type="term" value="C:cytoplasm"/>
    <property type="evidence" value="ECO:0007669"/>
    <property type="project" value="UniProtKB-SubCell"/>
</dbReference>
<evidence type="ECO:0000256" key="3">
    <source>
        <dbReference type="ARBA" id="ARBA00012584"/>
    </source>
</evidence>
<feature type="binding site" evidence="14">
    <location>
        <position position="227"/>
    </location>
    <ligand>
        <name>ATP</name>
        <dbReference type="ChEBI" id="CHEBI:30616"/>
    </ligand>
</feature>
<dbReference type="InterPro" id="IPR038385">
    <property type="entry name" value="Sua5/YwlC_C"/>
</dbReference>
<dbReference type="EMBL" id="CP036316">
    <property type="protein sequence ID" value="QDT66156.1"/>
    <property type="molecule type" value="Genomic_DNA"/>
</dbReference>
<dbReference type="InterPro" id="IPR010923">
    <property type="entry name" value="T(6)A37_SUA5"/>
</dbReference>
<feature type="binding site" evidence="14">
    <location>
        <position position="174"/>
    </location>
    <ligand>
        <name>L-threonine</name>
        <dbReference type="ChEBI" id="CHEBI:57926"/>
    </ligand>
</feature>
<dbReference type="PIRSF" id="PIRSF004930">
    <property type="entry name" value="Tln_factor_SUA5"/>
    <property type="match status" value="1"/>
</dbReference>
<keyword evidence="5 13" id="KW-0963">Cytoplasm</keyword>
<gene>
    <name evidence="16" type="primary">ywlC</name>
    <name evidence="16" type="ORF">V22_34210</name>
</gene>
<evidence type="ECO:0000256" key="1">
    <source>
        <dbReference type="ARBA" id="ARBA00004496"/>
    </source>
</evidence>
<dbReference type="Pfam" id="PF03481">
    <property type="entry name" value="Sua5_C"/>
    <property type="match status" value="1"/>
</dbReference>
<dbReference type="GO" id="GO:0008033">
    <property type="term" value="P:tRNA processing"/>
    <property type="evidence" value="ECO:0007669"/>
    <property type="project" value="UniProtKB-KW"/>
</dbReference>
<keyword evidence="6 13" id="KW-0808">Transferase</keyword>
<keyword evidence="8 13" id="KW-0548">Nucleotidyltransferase</keyword>
<evidence type="ECO:0000256" key="5">
    <source>
        <dbReference type="ARBA" id="ARBA00022490"/>
    </source>
</evidence>
<comment type="catalytic activity">
    <reaction evidence="12 13">
        <text>L-threonine + hydrogencarbonate + ATP = L-threonylcarbamoyladenylate + diphosphate + H2O</text>
        <dbReference type="Rhea" id="RHEA:36407"/>
        <dbReference type="ChEBI" id="CHEBI:15377"/>
        <dbReference type="ChEBI" id="CHEBI:17544"/>
        <dbReference type="ChEBI" id="CHEBI:30616"/>
        <dbReference type="ChEBI" id="CHEBI:33019"/>
        <dbReference type="ChEBI" id="CHEBI:57926"/>
        <dbReference type="ChEBI" id="CHEBI:73682"/>
        <dbReference type="EC" id="2.7.7.87"/>
    </reaction>
</comment>
<dbReference type="PANTHER" id="PTHR17490">
    <property type="entry name" value="SUA5"/>
    <property type="match status" value="1"/>
</dbReference>
<evidence type="ECO:0000256" key="12">
    <source>
        <dbReference type="ARBA" id="ARBA00048366"/>
    </source>
</evidence>
<feature type="binding site" evidence="14">
    <location>
        <position position="134"/>
    </location>
    <ligand>
        <name>L-threonine</name>
        <dbReference type="ChEBI" id="CHEBI:57926"/>
    </ligand>
</feature>
<sequence length="325" mass="34467">MNCPVGTDIDYAASLLAAGQLVAFGTETVYGLGAHALDPQAVAGIFAAKERPKFDPLIVHVVDRNAAESLVRDWPASAVQLAEKFWPGPLTLVLPKQPIVPDLVTAGLDTVAIRVPAHPPTRELLQRVKLPIAAPSANRFGSISPTTAEHVRAGLGDRIDYILDCGPCTVGIESTVVGFDGEQPVLLRPGGIGLEELEEVVGQVGVVEASSESDQPVAAPGMLSRHYAPRTPLLVWDESSPFDVEGKRLGLLTLSRVPDALRPHDFESVEVLSSGSDLLEAAANFFAALRRLDESGGDLILATSFPDQGLGRALNDRLRRASQSA</sequence>
<dbReference type="EC" id="2.7.7.87" evidence="3 13"/>
<dbReference type="PANTHER" id="PTHR17490:SF16">
    <property type="entry name" value="THREONYLCARBAMOYL-AMP SYNTHASE"/>
    <property type="match status" value="1"/>
</dbReference>
<keyword evidence="7 13" id="KW-0819">tRNA processing</keyword>
<comment type="subcellular location">
    <subcellularLocation>
        <location evidence="1 13">Cytoplasm</location>
    </subcellularLocation>
</comment>
<feature type="binding site" evidence="14">
    <location>
        <position position="136"/>
    </location>
    <ligand>
        <name>ATP</name>
        <dbReference type="ChEBI" id="CHEBI:30616"/>
    </ligand>
</feature>
<proteinExistence type="inferred from homology"/>
<dbReference type="AlphaFoldDB" id="A0A517TCQ8"/>
<feature type="binding site" evidence="14">
    <location>
        <position position="51"/>
    </location>
    <ligand>
        <name>ATP</name>
        <dbReference type="ChEBI" id="CHEBI:30616"/>
    </ligand>
</feature>
<evidence type="ECO:0000256" key="2">
    <source>
        <dbReference type="ARBA" id="ARBA00007663"/>
    </source>
</evidence>
<dbReference type="Gene3D" id="3.40.50.11030">
    <property type="entry name" value="Threonylcarbamoyl-AMP synthase, C-terminal domain"/>
    <property type="match status" value="1"/>
</dbReference>
<dbReference type="GO" id="GO:0003725">
    <property type="term" value="F:double-stranded RNA binding"/>
    <property type="evidence" value="ECO:0007669"/>
    <property type="project" value="UniProtKB-UniRule"/>
</dbReference>
<evidence type="ECO:0000256" key="7">
    <source>
        <dbReference type="ARBA" id="ARBA00022694"/>
    </source>
</evidence>
<dbReference type="Gene3D" id="3.90.870.10">
    <property type="entry name" value="DHBP synthase"/>
    <property type="match status" value="1"/>
</dbReference>
<evidence type="ECO:0000256" key="14">
    <source>
        <dbReference type="PIRSR" id="PIRSR004930-1"/>
    </source>
</evidence>
<evidence type="ECO:0000256" key="8">
    <source>
        <dbReference type="ARBA" id="ARBA00022695"/>
    </source>
</evidence>
<comment type="function">
    <text evidence="13">Required for the formation of a threonylcarbamoyl group on adenosine at position 37 (t(6)A37) in tRNAs that read codons beginning with adenine.</text>
</comment>
<accession>A0A517TCQ8</accession>
<evidence type="ECO:0000256" key="11">
    <source>
        <dbReference type="ARBA" id="ARBA00029774"/>
    </source>
</evidence>
<name>A0A517TCQ8_9PLAN</name>
<evidence type="ECO:0000256" key="10">
    <source>
        <dbReference type="ARBA" id="ARBA00022840"/>
    </source>
</evidence>
<evidence type="ECO:0000256" key="6">
    <source>
        <dbReference type="ARBA" id="ARBA00022679"/>
    </source>
</evidence>
<evidence type="ECO:0000256" key="4">
    <source>
        <dbReference type="ARBA" id="ARBA00015492"/>
    </source>
</evidence>
<protein>
    <recommendedName>
        <fullName evidence="4 13">Threonylcarbamoyl-AMP synthase</fullName>
        <shortName evidence="13">TC-AMP synthase</shortName>
        <ecNumber evidence="3 13">2.7.7.87</ecNumber>
    </recommendedName>
    <alternativeName>
        <fullName evidence="11 13">L-threonylcarbamoyladenylate synthase</fullName>
    </alternativeName>
</protein>
<organism evidence="16 17">
    <name type="scientific">Calycomorphotria hydatis</name>
    <dbReference type="NCBI Taxonomy" id="2528027"/>
    <lineage>
        <taxon>Bacteria</taxon>
        <taxon>Pseudomonadati</taxon>
        <taxon>Planctomycetota</taxon>
        <taxon>Planctomycetia</taxon>
        <taxon>Planctomycetales</taxon>
        <taxon>Planctomycetaceae</taxon>
        <taxon>Calycomorphotria</taxon>
    </lineage>
</organism>